<protein>
    <submittedName>
        <fullName evidence="7">DEAD/DEAH box helicase domain-containing protein</fullName>
    </submittedName>
</protein>
<feature type="domain" description="Helicase C-terminal" evidence="6">
    <location>
        <begin position="100"/>
        <end position="324"/>
    </location>
</feature>
<organism evidence="7 8">
    <name type="scientific">Cardiosporidium cionae</name>
    <dbReference type="NCBI Taxonomy" id="476202"/>
    <lineage>
        <taxon>Eukaryota</taxon>
        <taxon>Sar</taxon>
        <taxon>Alveolata</taxon>
        <taxon>Apicomplexa</taxon>
        <taxon>Aconoidasida</taxon>
        <taxon>Nephromycida</taxon>
        <taxon>Cardiosporidium</taxon>
    </lineage>
</organism>
<feature type="non-terminal residue" evidence="7">
    <location>
        <position position="1"/>
    </location>
</feature>
<name>A0ABQ7J6K7_9APIC</name>
<keyword evidence="3 7" id="KW-0347">Helicase</keyword>
<dbReference type="Proteomes" id="UP000823046">
    <property type="component" value="Unassembled WGS sequence"/>
</dbReference>
<dbReference type="PROSITE" id="PS51194">
    <property type="entry name" value="HELICASE_CTER"/>
    <property type="match status" value="1"/>
</dbReference>
<dbReference type="SUPFAM" id="SSF52540">
    <property type="entry name" value="P-loop containing nucleoside triphosphate hydrolases"/>
    <property type="match status" value="1"/>
</dbReference>
<accession>A0ABQ7J6K7</accession>
<feature type="compositionally biased region" description="Basic residues" evidence="5">
    <location>
        <begin position="351"/>
        <end position="361"/>
    </location>
</feature>
<dbReference type="CDD" id="cd18787">
    <property type="entry name" value="SF2_C_DEAD"/>
    <property type="match status" value="1"/>
</dbReference>
<evidence type="ECO:0000256" key="4">
    <source>
        <dbReference type="ARBA" id="ARBA00022840"/>
    </source>
</evidence>
<sequence length="421" mass="48937">EKVHFFLLLQLHWKQKHYDEFFNNNFTHFGILLNYQGFKEEITKLLQSISTSSKSKQQFAVQMIFSTATLTADVKALLAEFHLSEMETVEMPRLHKAIASVRHEVVEIKNRVRGQDKLEVLGDVLRMQKTENGKLMIFCNTVQSCRACEHYVRENGWNSRSYHSEMPQITRDQNFEDFRDNTSVSILVCTDLASRGLDIPNLNKVIMFDFPLNPIDFLHREIFTEDVPTFRASLLRISYILKRIPKFKEFRNEKPKWKSAYFSKHFKRFGMDVLIAGRTGRMGKKGHVISLTTKGDRVLALAIQKAIAKKLPLDNLSSKKVDYTKTGRLAYLSSTGRSNEKPSQQYERTTRRPVKNSRRGGWKAPKSQEWHARRSKHMKTLEGGTHSRKIVKPHIHADKMNSASRVRRKQRGAHHTHMQKG</sequence>
<reference evidence="7 8" key="1">
    <citation type="journal article" date="2020" name="bioRxiv">
        <title>Metabolic contributions of an alphaproteobacterial endosymbiont in the apicomplexan Cardiosporidium cionae.</title>
        <authorList>
            <person name="Hunter E.S."/>
            <person name="Paight C.J."/>
            <person name="Lane C.E."/>
        </authorList>
    </citation>
    <scope>NUCLEOTIDE SEQUENCE [LARGE SCALE GENOMIC DNA]</scope>
    <source>
        <strain evidence="7">ESH_2018</strain>
    </source>
</reference>
<dbReference type="InterPro" id="IPR001650">
    <property type="entry name" value="Helicase_C-like"/>
</dbReference>
<evidence type="ECO:0000256" key="3">
    <source>
        <dbReference type="ARBA" id="ARBA00022806"/>
    </source>
</evidence>
<feature type="compositionally biased region" description="Polar residues" evidence="5">
    <location>
        <begin position="332"/>
        <end position="347"/>
    </location>
</feature>
<evidence type="ECO:0000313" key="8">
    <source>
        <dbReference type="Proteomes" id="UP000823046"/>
    </source>
</evidence>
<dbReference type="Gene3D" id="3.40.50.300">
    <property type="entry name" value="P-loop containing nucleotide triphosphate hydrolases"/>
    <property type="match status" value="1"/>
</dbReference>
<dbReference type="EMBL" id="JADAQX010000663">
    <property type="protein sequence ID" value="KAF8819628.1"/>
    <property type="molecule type" value="Genomic_DNA"/>
</dbReference>
<evidence type="ECO:0000313" key="7">
    <source>
        <dbReference type="EMBL" id="KAF8819628.1"/>
    </source>
</evidence>
<keyword evidence="4" id="KW-0067">ATP-binding</keyword>
<feature type="region of interest" description="Disordered" evidence="5">
    <location>
        <begin position="332"/>
        <end position="421"/>
    </location>
</feature>
<gene>
    <name evidence="7" type="ORF">IE077_000747</name>
</gene>
<dbReference type="SMART" id="SM00490">
    <property type="entry name" value="HELICc"/>
    <property type="match status" value="1"/>
</dbReference>
<dbReference type="Pfam" id="PF00271">
    <property type="entry name" value="Helicase_C"/>
    <property type="match status" value="1"/>
</dbReference>
<dbReference type="GO" id="GO:0004386">
    <property type="term" value="F:helicase activity"/>
    <property type="evidence" value="ECO:0007669"/>
    <property type="project" value="UniProtKB-KW"/>
</dbReference>
<keyword evidence="2" id="KW-0378">Hydrolase</keyword>
<comment type="caution">
    <text evidence="7">The sequence shown here is derived from an EMBL/GenBank/DDBJ whole genome shotgun (WGS) entry which is preliminary data.</text>
</comment>
<evidence type="ECO:0000256" key="1">
    <source>
        <dbReference type="ARBA" id="ARBA00022741"/>
    </source>
</evidence>
<feature type="compositionally biased region" description="Basic residues" evidence="5">
    <location>
        <begin position="405"/>
        <end position="421"/>
    </location>
</feature>
<evidence type="ECO:0000256" key="2">
    <source>
        <dbReference type="ARBA" id="ARBA00022801"/>
    </source>
</evidence>
<proteinExistence type="predicted"/>
<keyword evidence="8" id="KW-1185">Reference proteome</keyword>
<dbReference type="InterPro" id="IPR027417">
    <property type="entry name" value="P-loop_NTPase"/>
</dbReference>
<evidence type="ECO:0000259" key="6">
    <source>
        <dbReference type="PROSITE" id="PS51194"/>
    </source>
</evidence>
<evidence type="ECO:0000256" key="5">
    <source>
        <dbReference type="SAM" id="MobiDB-lite"/>
    </source>
</evidence>
<keyword evidence="1" id="KW-0547">Nucleotide-binding</keyword>
<dbReference type="PANTHER" id="PTHR47960">
    <property type="entry name" value="DEAD-BOX ATP-DEPENDENT RNA HELICASE 50"/>
    <property type="match status" value="1"/>
</dbReference>